<dbReference type="EMBL" id="WUUT01000005">
    <property type="protein sequence ID" value="MXR52411.1"/>
    <property type="molecule type" value="Genomic_DNA"/>
</dbReference>
<protein>
    <submittedName>
        <fullName evidence="1">Uncharacterized protein</fullName>
    </submittedName>
</protein>
<organism evidence="1 2">
    <name type="scientific">Halovenus carboxidivorans</name>
    <dbReference type="NCBI Taxonomy" id="2692199"/>
    <lineage>
        <taxon>Archaea</taxon>
        <taxon>Methanobacteriati</taxon>
        <taxon>Methanobacteriota</taxon>
        <taxon>Stenosarchaea group</taxon>
        <taxon>Halobacteria</taxon>
        <taxon>Halobacteriales</taxon>
        <taxon>Haloarculaceae</taxon>
        <taxon>Halovenus</taxon>
    </lineage>
</organism>
<gene>
    <name evidence="1" type="ORF">GRX03_12450</name>
</gene>
<dbReference type="Proteomes" id="UP000466535">
    <property type="component" value="Unassembled WGS sequence"/>
</dbReference>
<comment type="caution">
    <text evidence="1">The sequence shown here is derived from an EMBL/GenBank/DDBJ whole genome shotgun (WGS) entry which is preliminary data.</text>
</comment>
<proteinExistence type="predicted"/>
<dbReference type="InterPro" id="IPR055533">
    <property type="entry name" value="DUF7109"/>
</dbReference>
<reference evidence="1 2" key="1">
    <citation type="submission" date="2019-12" db="EMBL/GenBank/DDBJ databases">
        <title>Isolation and characterization of three novel carbon monoxide-oxidizing members of Halobacteria from salione crusts and soils.</title>
        <authorList>
            <person name="Myers M.R."/>
            <person name="King G.M."/>
        </authorList>
    </citation>
    <scope>NUCLEOTIDE SEQUENCE [LARGE SCALE GENOMIC DNA]</scope>
    <source>
        <strain evidence="1 2">WSH3</strain>
    </source>
</reference>
<keyword evidence="2" id="KW-1185">Reference proteome</keyword>
<dbReference type="RefSeq" id="WP_159764553.1">
    <property type="nucleotide sequence ID" value="NZ_WUUT01000005.1"/>
</dbReference>
<evidence type="ECO:0000313" key="2">
    <source>
        <dbReference type="Proteomes" id="UP000466535"/>
    </source>
</evidence>
<name>A0A6B0TB17_9EURY</name>
<accession>A0A6B0TB17</accession>
<sequence length="152" mass="16838">MEYSGDEVAGVVDSFEALTRAELRQALAELAFKRGEDAEPGEFDEVIDEAIRAYQLIRIEGEQSLLVVGPAAFPVRPEGTADLQHILDVEDRDIDRERAGEAAVERVREEAALAVEMGDTDTIEALIDVSYEIESWAPVDVADLRTYLDERA</sequence>
<dbReference type="AlphaFoldDB" id="A0A6B0TB17"/>
<dbReference type="OrthoDB" id="214610at2157"/>
<evidence type="ECO:0000313" key="1">
    <source>
        <dbReference type="EMBL" id="MXR52411.1"/>
    </source>
</evidence>
<dbReference type="Pfam" id="PF23421">
    <property type="entry name" value="DUF7109"/>
    <property type="match status" value="1"/>
</dbReference>